<gene>
    <name evidence="6" type="ORF">ABR748_02410</name>
    <name evidence="7" type="ORF">G3I39_06920</name>
    <name evidence="8" type="ORF">HUT09_19930</name>
</gene>
<reference evidence="8 10" key="2">
    <citation type="submission" date="2020-06" db="EMBL/GenBank/DDBJ databases">
        <title>Genome mining for natural products.</title>
        <authorList>
            <person name="Zhang B."/>
            <person name="Shi J."/>
            <person name="Ge H."/>
        </authorList>
    </citation>
    <scope>NUCLEOTIDE SEQUENCE [LARGE SCALE GENOMIC DNA]</scope>
    <source>
        <strain evidence="8 10">NA06532</strain>
    </source>
</reference>
<dbReference type="Proteomes" id="UP000471648">
    <property type="component" value="Unassembled WGS sequence"/>
</dbReference>
<dbReference type="EMBL" id="JAAGME010000281">
    <property type="protein sequence ID" value="NEB66791.1"/>
    <property type="molecule type" value="Genomic_DNA"/>
</dbReference>
<evidence type="ECO:0000313" key="6">
    <source>
        <dbReference type="EMBL" id="MER0423053.1"/>
    </source>
</evidence>
<dbReference type="PANTHER" id="PTHR43046:SF2">
    <property type="entry name" value="8-OXO-DGTP DIPHOSPHATASE-RELATED"/>
    <property type="match status" value="1"/>
</dbReference>
<dbReference type="Pfam" id="PF00293">
    <property type="entry name" value="NUDIX"/>
    <property type="match status" value="1"/>
</dbReference>
<comment type="cofactor">
    <cofactor evidence="1">
        <name>Mg(2+)</name>
        <dbReference type="ChEBI" id="CHEBI:18420"/>
    </cofactor>
</comment>
<evidence type="ECO:0000256" key="4">
    <source>
        <dbReference type="RuleBase" id="RU003476"/>
    </source>
</evidence>
<reference evidence="6 11" key="3">
    <citation type="submission" date="2024-01" db="EMBL/GenBank/DDBJ databases">
        <title>Metagenomic exploration of the rhizosphere soil microbial community and their significance in facilitating the development of wild simulated ginseng.</title>
        <authorList>
            <person name="Huang J."/>
        </authorList>
    </citation>
    <scope>NUCLEOTIDE SEQUENCE [LARGE SCALE GENOMIC DNA]</scope>
    <source>
        <strain evidence="6 11">WY141</strain>
    </source>
</reference>
<dbReference type="Proteomes" id="UP000509345">
    <property type="component" value="Chromosome"/>
</dbReference>
<dbReference type="Proteomes" id="UP001456562">
    <property type="component" value="Unassembled WGS sequence"/>
</dbReference>
<feature type="domain" description="Nudix hydrolase" evidence="5">
    <location>
        <begin position="22"/>
        <end position="146"/>
    </location>
</feature>
<keyword evidence="3 4" id="KW-0378">Hydrolase</keyword>
<dbReference type="PANTHER" id="PTHR43046">
    <property type="entry name" value="GDP-MANNOSE MANNOSYL HYDROLASE"/>
    <property type="match status" value="1"/>
</dbReference>
<dbReference type="EMBL" id="JBEJUE010000001">
    <property type="protein sequence ID" value="MER0423053.1"/>
    <property type="molecule type" value="Genomic_DNA"/>
</dbReference>
<evidence type="ECO:0000313" key="8">
    <source>
        <dbReference type="EMBL" id="QKW44614.1"/>
    </source>
</evidence>
<dbReference type="RefSeq" id="WP_094211999.1">
    <property type="nucleotide sequence ID" value="NZ_CP054926.1"/>
</dbReference>
<evidence type="ECO:0000313" key="11">
    <source>
        <dbReference type="Proteomes" id="UP001456562"/>
    </source>
</evidence>
<name>A0A6N9V9J1_STRMI</name>
<organism evidence="7 9">
    <name type="scientific">Streptomyces microflavus</name>
    <name type="common">Streptomyces lipmanii</name>
    <dbReference type="NCBI Taxonomy" id="1919"/>
    <lineage>
        <taxon>Bacteria</taxon>
        <taxon>Bacillati</taxon>
        <taxon>Actinomycetota</taxon>
        <taxon>Actinomycetes</taxon>
        <taxon>Kitasatosporales</taxon>
        <taxon>Streptomycetaceae</taxon>
        <taxon>Streptomyces</taxon>
    </lineage>
</organism>
<evidence type="ECO:0000256" key="3">
    <source>
        <dbReference type="ARBA" id="ARBA00022801"/>
    </source>
</evidence>
<evidence type="ECO:0000256" key="2">
    <source>
        <dbReference type="ARBA" id="ARBA00005582"/>
    </source>
</evidence>
<dbReference type="InterPro" id="IPR015797">
    <property type="entry name" value="NUDIX_hydrolase-like_dom_sf"/>
</dbReference>
<dbReference type="CDD" id="cd02883">
    <property type="entry name" value="NUDIX_Hydrolase"/>
    <property type="match status" value="1"/>
</dbReference>
<dbReference type="PROSITE" id="PS00893">
    <property type="entry name" value="NUDIX_BOX"/>
    <property type="match status" value="1"/>
</dbReference>
<protein>
    <submittedName>
        <fullName evidence="7">NUDIX hydrolase</fullName>
        <ecNumber evidence="6">3.6.-.-</ecNumber>
    </submittedName>
</protein>
<dbReference type="GeneID" id="87633514"/>
<dbReference type="EC" id="3.6.-.-" evidence="6"/>
<dbReference type="InterPro" id="IPR020084">
    <property type="entry name" value="NUDIX_hydrolase_CS"/>
</dbReference>
<dbReference type="InterPro" id="IPR020476">
    <property type="entry name" value="Nudix_hydrolase"/>
</dbReference>
<evidence type="ECO:0000313" key="9">
    <source>
        <dbReference type="Proteomes" id="UP000471648"/>
    </source>
</evidence>
<comment type="similarity">
    <text evidence="2 4">Belongs to the Nudix hydrolase family.</text>
</comment>
<reference evidence="7 9" key="1">
    <citation type="submission" date="2020-01" db="EMBL/GenBank/DDBJ databases">
        <title>Insect and environment-associated Actinomycetes.</title>
        <authorList>
            <person name="Currrie C."/>
            <person name="Chevrette M."/>
            <person name="Carlson C."/>
            <person name="Stubbendieck R."/>
            <person name="Wendt-Pienkowski E."/>
        </authorList>
    </citation>
    <scope>NUCLEOTIDE SEQUENCE [LARGE SCALE GENOMIC DNA]</scope>
    <source>
        <strain evidence="7 9">SID14438</strain>
    </source>
</reference>
<dbReference type="PRINTS" id="PR00502">
    <property type="entry name" value="NUDIXFAMILY"/>
</dbReference>
<proteinExistence type="inferred from homology"/>
<dbReference type="AlphaFoldDB" id="A0A6N9V9J1"/>
<evidence type="ECO:0000259" key="5">
    <source>
        <dbReference type="PROSITE" id="PS51462"/>
    </source>
</evidence>
<keyword evidence="11" id="KW-1185">Reference proteome</keyword>
<dbReference type="SUPFAM" id="SSF55811">
    <property type="entry name" value="Nudix"/>
    <property type="match status" value="1"/>
</dbReference>
<evidence type="ECO:0000313" key="10">
    <source>
        <dbReference type="Proteomes" id="UP000509345"/>
    </source>
</evidence>
<dbReference type="GO" id="GO:0016787">
    <property type="term" value="F:hydrolase activity"/>
    <property type="evidence" value="ECO:0007669"/>
    <property type="project" value="UniProtKB-KW"/>
</dbReference>
<evidence type="ECO:0000313" key="7">
    <source>
        <dbReference type="EMBL" id="NEB66791.1"/>
    </source>
</evidence>
<evidence type="ECO:0000256" key="1">
    <source>
        <dbReference type="ARBA" id="ARBA00001946"/>
    </source>
</evidence>
<sequence>MTTPLPDPLTESLLAEARRDGIEKYVVGALITDEDSRVLLLRRRGDDFLGGLWELPSGGVGPGERLVDALCREVLEETGLTVTGVTGHAGSFDYASRSGLRTRQFTFTVTVGATGPVVLTEHDGSAWADRGDLPAVSDETRALLAG</sequence>
<dbReference type="InterPro" id="IPR000086">
    <property type="entry name" value="NUDIX_hydrolase_dom"/>
</dbReference>
<dbReference type="EMBL" id="CP054926">
    <property type="protein sequence ID" value="QKW44614.1"/>
    <property type="molecule type" value="Genomic_DNA"/>
</dbReference>
<dbReference type="PROSITE" id="PS51462">
    <property type="entry name" value="NUDIX"/>
    <property type="match status" value="1"/>
</dbReference>
<accession>A0A6N9V9J1</accession>
<dbReference type="Gene3D" id="3.90.79.10">
    <property type="entry name" value="Nucleoside Triphosphate Pyrophosphohydrolase"/>
    <property type="match status" value="1"/>
</dbReference>